<dbReference type="KEGG" id="mpp:MICPUCDRAFT_66422"/>
<feature type="domain" description="C3HC-type" evidence="4">
    <location>
        <begin position="121"/>
        <end position="209"/>
    </location>
</feature>
<dbReference type="STRING" id="564608.C1N8M1"/>
<feature type="compositionally biased region" description="Basic and acidic residues" evidence="3">
    <location>
        <begin position="109"/>
        <end position="122"/>
    </location>
</feature>
<feature type="region of interest" description="Disordered" evidence="3">
    <location>
        <begin position="33"/>
        <end position="63"/>
    </location>
</feature>
<comment type="subcellular location">
    <subcellularLocation>
        <location evidence="1">Nucleus</location>
    </subcellularLocation>
</comment>
<feature type="compositionally biased region" description="Pro residues" evidence="3">
    <location>
        <begin position="310"/>
        <end position="323"/>
    </location>
</feature>
<gene>
    <name evidence="5" type="ORF">MICPUCDRAFT_66422</name>
</gene>
<name>C1N8M1_MICPC</name>
<dbReference type="GO" id="GO:0005634">
    <property type="term" value="C:nucleus"/>
    <property type="evidence" value="ECO:0007669"/>
    <property type="project" value="UniProtKB-SubCell"/>
</dbReference>
<dbReference type="PANTHER" id="PTHR15835:SF6">
    <property type="entry name" value="ZINC FINGER C3HC-TYPE PROTEIN 1"/>
    <property type="match status" value="1"/>
</dbReference>
<dbReference type="PANTHER" id="PTHR15835">
    <property type="entry name" value="NUCLEAR-INTERACTING PARTNER OF ALK"/>
    <property type="match status" value="1"/>
</dbReference>
<dbReference type="OrthoDB" id="515567at2759"/>
<organism evidence="6">
    <name type="scientific">Micromonas pusilla (strain CCMP1545)</name>
    <name type="common">Picoplanktonic green alga</name>
    <dbReference type="NCBI Taxonomy" id="564608"/>
    <lineage>
        <taxon>Eukaryota</taxon>
        <taxon>Viridiplantae</taxon>
        <taxon>Chlorophyta</taxon>
        <taxon>Mamiellophyceae</taxon>
        <taxon>Mamiellales</taxon>
        <taxon>Mamiellaceae</taxon>
        <taxon>Micromonas</taxon>
    </lineage>
</organism>
<feature type="region of interest" description="Disordered" evidence="3">
    <location>
        <begin position="285"/>
        <end position="328"/>
    </location>
</feature>
<protein>
    <submittedName>
        <fullName evidence="5">Predicted protein</fullName>
    </submittedName>
</protein>
<evidence type="ECO:0000256" key="3">
    <source>
        <dbReference type="SAM" id="MobiDB-lite"/>
    </source>
</evidence>
<keyword evidence="6" id="KW-1185">Reference proteome</keyword>
<dbReference type="Proteomes" id="UP000001876">
    <property type="component" value="Unassembled WGS sequence"/>
</dbReference>
<dbReference type="GeneID" id="9689732"/>
<dbReference type="InterPro" id="IPR012935">
    <property type="entry name" value="NuBaID_N"/>
</dbReference>
<accession>C1N8M1</accession>
<keyword evidence="2" id="KW-0539">Nucleus</keyword>
<feature type="region of interest" description="Disordered" evidence="3">
    <location>
        <begin position="86"/>
        <end position="122"/>
    </location>
</feature>
<dbReference type="eggNOG" id="KOG4765">
    <property type="taxonomic scope" value="Eukaryota"/>
</dbReference>
<proteinExistence type="predicted"/>
<feature type="compositionally biased region" description="Low complexity" evidence="3">
    <location>
        <begin position="93"/>
        <end position="108"/>
    </location>
</feature>
<evidence type="ECO:0000256" key="1">
    <source>
        <dbReference type="ARBA" id="ARBA00004123"/>
    </source>
</evidence>
<evidence type="ECO:0000313" key="5">
    <source>
        <dbReference type="EMBL" id="EEH51730.1"/>
    </source>
</evidence>
<evidence type="ECO:0000313" key="6">
    <source>
        <dbReference type="Proteomes" id="UP000001876"/>
    </source>
</evidence>
<evidence type="ECO:0000259" key="4">
    <source>
        <dbReference type="Pfam" id="PF07967"/>
    </source>
</evidence>
<evidence type="ECO:0000256" key="2">
    <source>
        <dbReference type="ARBA" id="ARBA00023242"/>
    </source>
</evidence>
<dbReference type="EMBL" id="GG663750">
    <property type="protein sequence ID" value="EEH51730.1"/>
    <property type="molecule type" value="Genomic_DNA"/>
</dbReference>
<dbReference type="GO" id="GO:0008270">
    <property type="term" value="F:zinc ion binding"/>
    <property type="evidence" value="ECO:0007669"/>
    <property type="project" value="InterPro"/>
</dbReference>
<sequence length="366" mass="37417">MTDGSRVELWRGMKGHATAVYYFQTRSYLADSDLGAPARGYRNPRRRAPDPRAMTSPGGERERERFRQTLDGLLYFNPDEPSSAAIGAHLGGSSAPASASASAASRSANEPDARGRRVARPGDRGDFLRRLATFAPGKWFAKPPILSPVPCARKGWECVAVDALRCEACLARVIVRAPPDATREQLLEIAVKQAGKLDDAHEESCAWRGAIGSIAGGASPSVPVGGSAFGSGGGFAFGVGAATSTPFGAPPASAGAAAAAAAAPARVADSSPIRPFGAALTAAGVDASAGKRKRGAGGDEAEDKTAAEPEPTPTPTPTPPPSVPGAMHPLRQHRAHCAWATVNADTFSGGLGAGAVAGVRPGWARA</sequence>
<dbReference type="Pfam" id="PF07967">
    <property type="entry name" value="zf-C3HC"/>
    <property type="match status" value="1"/>
</dbReference>
<dbReference type="RefSeq" id="XP_003064108.1">
    <property type="nucleotide sequence ID" value="XM_003064062.1"/>
</dbReference>
<dbReference type="AlphaFoldDB" id="C1N8M1"/>
<reference evidence="5 6" key="1">
    <citation type="journal article" date="2009" name="Science">
        <title>Green evolution and dynamic adaptations revealed by genomes of the marine picoeukaryotes Micromonas.</title>
        <authorList>
            <person name="Worden A.Z."/>
            <person name="Lee J.H."/>
            <person name="Mock T."/>
            <person name="Rouze P."/>
            <person name="Simmons M.P."/>
            <person name="Aerts A.L."/>
            <person name="Allen A.E."/>
            <person name="Cuvelier M.L."/>
            <person name="Derelle E."/>
            <person name="Everett M.V."/>
            <person name="Foulon E."/>
            <person name="Grimwood J."/>
            <person name="Gundlach H."/>
            <person name="Henrissat B."/>
            <person name="Napoli C."/>
            <person name="McDonald S.M."/>
            <person name="Parker M.S."/>
            <person name="Rombauts S."/>
            <person name="Salamov A."/>
            <person name="Von Dassow P."/>
            <person name="Badger J.H."/>
            <person name="Coutinho P.M."/>
            <person name="Demir E."/>
            <person name="Dubchak I."/>
            <person name="Gentemann C."/>
            <person name="Eikrem W."/>
            <person name="Gready J.E."/>
            <person name="John U."/>
            <person name="Lanier W."/>
            <person name="Lindquist E.A."/>
            <person name="Lucas S."/>
            <person name="Mayer K.F."/>
            <person name="Moreau H."/>
            <person name="Not F."/>
            <person name="Otillar R."/>
            <person name="Panaud O."/>
            <person name="Pangilinan J."/>
            <person name="Paulsen I."/>
            <person name="Piegu B."/>
            <person name="Poliakov A."/>
            <person name="Robbens S."/>
            <person name="Schmutz J."/>
            <person name="Toulza E."/>
            <person name="Wyss T."/>
            <person name="Zelensky A."/>
            <person name="Zhou K."/>
            <person name="Armbrust E.V."/>
            <person name="Bhattacharya D."/>
            <person name="Goodenough U.W."/>
            <person name="Van de Peer Y."/>
            <person name="Grigoriev I.V."/>
        </authorList>
    </citation>
    <scope>NUCLEOTIDE SEQUENCE [LARGE SCALE GENOMIC DNA]</scope>
    <source>
        <strain evidence="5 6">CCMP1545</strain>
    </source>
</reference>